<dbReference type="PANTHER" id="PTHR33993">
    <property type="entry name" value="GLYOXALASE-RELATED"/>
    <property type="match status" value="1"/>
</dbReference>
<dbReference type="PROSITE" id="PS51819">
    <property type="entry name" value="VOC"/>
    <property type="match status" value="1"/>
</dbReference>
<name>A0A2T0TAG1_9PSEU</name>
<dbReference type="InterPro" id="IPR037523">
    <property type="entry name" value="VOC_core"/>
</dbReference>
<dbReference type="SUPFAM" id="SSF54593">
    <property type="entry name" value="Glyoxalase/Bleomycin resistance protein/Dihydroxybiphenyl dioxygenase"/>
    <property type="match status" value="2"/>
</dbReference>
<feature type="region of interest" description="Disordered" evidence="1">
    <location>
        <begin position="261"/>
        <end position="281"/>
    </location>
</feature>
<dbReference type="RefSeq" id="WP_106188020.1">
    <property type="nucleotide sequence ID" value="NZ_PVTF01000004.1"/>
</dbReference>
<evidence type="ECO:0000259" key="2">
    <source>
        <dbReference type="PROSITE" id="PS51819"/>
    </source>
</evidence>
<proteinExistence type="predicted"/>
<dbReference type="InterPro" id="IPR029068">
    <property type="entry name" value="Glyas_Bleomycin-R_OHBP_Dase"/>
</dbReference>
<dbReference type="Gene3D" id="3.10.180.10">
    <property type="entry name" value="2,3-Dihydroxybiphenyl 1,2-Dioxygenase, domain 1"/>
    <property type="match status" value="2"/>
</dbReference>
<dbReference type="CDD" id="cd07247">
    <property type="entry name" value="SgaA_N_like"/>
    <property type="match status" value="1"/>
</dbReference>
<evidence type="ECO:0000256" key="1">
    <source>
        <dbReference type="SAM" id="MobiDB-lite"/>
    </source>
</evidence>
<dbReference type="InterPro" id="IPR052164">
    <property type="entry name" value="Anthracycline_SecMetBiosynth"/>
</dbReference>
<comment type="caution">
    <text evidence="3">The sequence shown here is derived from an EMBL/GenBank/DDBJ whole genome shotgun (WGS) entry which is preliminary data.</text>
</comment>
<gene>
    <name evidence="3" type="ORF">CLV43_104481</name>
</gene>
<dbReference type="AlphaFoldDB" id="A0A2T0TAG1"/>
<organism evidence="3 4">
    <name type="scientific">Umezawaea tangerina</name>
    <dbReference type="NCBI Taxonomy" id="84725"/>
    <lineage>
        <taxon>Bacteria</taxon>
        <taxon>Bacillati</taxon>
        <taxon>Actinomycetota</taxon>
        <taxon>Actinomycetes</taxon>
        <taxon>Pseudonocardiales</taxon>
        <taxon>Pseudonocardiaceae</taxon>
        <taxon>Umezawaea</taxon>
    </lineage>
</organism>
<dbReference type="Pfam" id="PF00903">
    <property type="entry name" value="Glyoxalase"/>
    <property type="match status" value="1"/>
</dbReference>
<reference evidence="3 4" key="1">
    <citation type="submission" date="2018-03" db="EMBL/GenBank/DDBJ databases">
        <title>Genomic Encyclopedia of Archaeal and Bacterial Type Strains, Phase II (KMG-II): from individual species to whole genera.</title>
        <authorList>
            <person name="Goeker M."/>
        </authorList>
    </citation>
    <scope>NUCLEOTIDE SEQUENCE [LARGE SCALE GENOMIC DNA]</scope>
    <source>
        <strain evidence="3 4">DSM 44720</strain>
    </source>
</reference>
<dbReference type="OrthoDB" id="9793039at2"/>
<protein>
    <recommendedName>
        <fullName evidence="2">VOC domain-containing protein</fullName>
    </recommendedName>
</protein>
<keyword evidence="4" id="KW-1185">Reference proteome</keyword>
<evidence type="ECO:0000313" key="4">
    <source>
        <dbReference type="Proteomes" id="UP000239494"/>
    </source>
</evidence>
<sequence length="281" mass="30572">MSITPNSPALAALHPGAPCWAELPVTDLTAATDFYTGLFGWEYVDDQGYTVAVLDGVPVAGLPKGRALPEQYTAWTLFLHTRHARATAEKVFALGGQVLRNPTPEVDHTQSTVVLDPTGAVIGFRHVPPDWRFGTTGHGAFAWAELNTRDGAAADAFFRDLCHFDVMQIGDGHNVDYTVWSVEGQSVLGRQRMGRRSFPANVPAHWMVYFTAAPEIGADSVASRVLELGGRITVEPYDTPYGRVTEVQDHAGETFSVIDSSRAVPLTDEDRGAEVDDPYDD</sequence>
<accession>A0A2T0TAG1</accession>
<dbReference type="Proteomes" id="UP000239494">
    <property type="component" value="Unassembled WGS sequence"/>
</dbReference>
<evidence type="ECO:0000313" key="3">
    <source>
        <dbReference type="EMBL" id="PRY42646.1"/>
    </source>
</evidence>
<dbReference type="InterPro" id="IPR004360">
    <property type="entry name" value="Glyas_Fos-R_dOase_dom"/>
</dbReference>
<feature type="domain" description="VOC" evidence="2">
    <location>
        <begin position="17"/>
        <end position="127"/>
    </location>
</feature>
<dbReference type="PANTHER" id="PTHR33993:SF14">
    <property type="entry name" value="GB|AAF24581.1"/>
    <property type="match status" value="1"/>
</dbReference>
<dbReference type="EMBL" id="PVTF01000004">
    <property type="protein sequence ID" value="PRY42646.1"/>
    <property type="molecule type" value="Genomic_DNA"/>
</dbReference>